<evidence type="ECO:0000313" key="2">
    <source>
        <dbReference type="Proteomes" id="UP000239089"/>
    </source>
</evidence>
<proteinExistence type="predicted"/>
<gene>
    <name evidence="1" type="ORF">CCR94_22030</name>
</gene>
<evidence type="ECO:0000313" key="1">
    <source>
        <dbReference type="EMBL" id="PPQ26646.1"/>
    </source>
</evidence>
<dbReference type="EMBL" id="NHSJ01000133">
    <property type="protein sequence ID" value="PPQ26646.1"/>
    <property type="molecule type" value="Genomic_DNA"/>
</dbReference>
<keyword evidence="2" id="KW-1185">Reference proteome</keyword>
<dbReference type="AlphaFoldDB" id="A0A2S6MWA7"/>
<protein>
    <submittedName>
        <fullName evidence="1">Uncharacterized protein</fullName>
    </submittedName>
</protein>
<sequence>MSAPQTQSPAPLGGGNRAKGNRNEAFLTIAKPEPEGDFVALYIARRFGLALPLARTIATLASLGRAFQ</sequence>
<organism evidence="1 2">
    <name type="scientific">Rhodoblastus sphagnicola</name>
    <dbReference type="NCBI Taxonomy" id="333368"/>
    <lineage>
        <taxon>Bacteria</taxon>
        <taxon>Pseudomonadati</taxon>
        <taxon>Pseudomonadota</taxon>
        <taxon>Alphaproteobacteria</taxon>
        <taxon>Hyphomicrobiales</taxon>
        <taxon>Rhodoblastaceae</taxon>
        <taxon>Rhodoblastus</taxon>
    </lineage>
</organism>
<dbReference type="Proteomes" id="UP000239089">
    <property type="component" value="Unassembled WGS sequence"/>
</dbReference>
<dbReference type="RefSeq" id="WP_104510433.1">
    <property type="nucleotide sequence ID" value="NZ_JACIGC010000001.1"/>
</dbReference>
<reference evidence="1 2" key="1">
    <citation type="journal article" date="2018" name="Arch. Microbiol.">
        <title>New insights into the metabolic potential of the phototrophic purple bacterium Rhodopila globiformis DSM 161(T) from its draft genome sequence and evidence for a vanadium-dependent nitrogenase.</title>
        <authorList>
            <person name="Imhoff J.F."/>
            <person name="Rahn T."/>
            <person name="Kunzel S."/>
            <person name="Neulinger S.C."/>
        </authorList>
    </citation>
    <scope>NUCLEOTIDE SEQUENCE [LARGE SCALE GENOMIC DNA]</scope>
    <source>
        <strain evidence="1 2">DSM 16996</strain>
    </source>
</reference>
<comment type="caution">
    <text evidence="1">The sequence shown here is derived from an EMBL/GenBank/DDBJ whole genome shotgun (WGS) entry which is preliminary data.</text>
</comment>
<accession>A0A2S6MWA7</accession>
<name>A0A2S6MWA7_9HYPH</name>